<evidence type="ECO:0000256" key="4">
    <source>
        <dbReference type="ARBA" id="ARBA00022989"/>
    </source>
</evidence>
<feature type="transmembrane region" description="Helical" evidence="6">
    <location>
        <begin position="132"/>
        <end position="155"/>
    </location>
</feature>
<dbReference type="PANTHER" id="PTHR30618:SF0">
    <property type="entry name" value="PURINE-URACIL PERMEASE NCS1"/>
    <property type="match status" value="1"/>
</dbReference>
<dbReference type="Pfam" id="PF02133">
    <property type="entry name" value="Transp_cyt_pur"/>
    <property type="match status" value="3"/>
</dbReference>
<keyword evidence="8" id="KW-1185">Reference proteome</keyword>
<keyword evidence="4 6" id="KW-1133">Transmembrane helix</keyword>
<accession>A0ABP0CUJ8</accession>
<evidence type="ECO:0000313" key="7">
    <source>
        <dbReference type="EMBL" id="CAK7235703.1"/>
    </source>
</evidence>
<evidence type="ECO:0000256" key="1">
    <source>
        <dbReference type="ARBA" id="ARBA00004141"/>
    </source>
</evidence>
<evidence type="ECO:0000256" key="5">
    <source>
        <dbReference type="ARBA" id="ARBA00023136"/>
    </source>
</evidence>
<gene>
    <name evidence="7" type="ORF">SCUCBS95973_009357</name>
</gene>
<keyword evidence="3 6" id="KW-0812">Transmembrane</keyword>
<comment type="caution">
    <text evidence="7">The sequence shown here is derived from an EMBL/GenBank/DDBJ whole genome shotgun (WGS) entry which is preliminary data.</text>
</comment>
<evidence type="ECO:0000256" key="3">
    <source>
        <dbReference type="ARBA" id="ARBA00022692"/>
    </source>
</evidence>
<evidence type="ECO:0000313" key="8">
    <source>
        <dbReference type="Proteomes" id="UP001642405"/>
    </source>
</evidence>
<dbReference type="PANTHER" id="PTHR30618">
    <property type="entry name" value="NCS1 FAMILY PURINE/PYRIMIDINE TRANSPORTER"/>
    <property type="match status" value="1"/>
</dbReference>
<reference evidence="7 8" key="1">
    <citation type="submission" date="2024-01" db="EMBL/GenBank/DDBJ databases">
        <authorList>
            <person name="Allen C."/>
            <person name="Tagirdzhanova G."/>
        </authorList>
    </citation>
    <scope>NUCLEOTIDE SEQUENCE [LARGE SCALE GENOMIC DNA]</scope>
</reference>
<evidence type="ECO:0000256" key="2">
    <source>
        <dbReference type="ARBA" id="ARBA00008974"/>
    </source>
</evidence>
<dbReference type="Gene3D" id="1.10.4160.10">
    <property type="entry name" value="Hydantoin permease"/>
    <property type="match status" value="3"/>
</dbReference>
<protein>
    <submittedName>
        <fullName evidence="7">Uncharacterized protein</fullName>
    </submittedName>
</protein>
<organism evidence="7 8">
    <name type="scientific">Sporothrix curviconia</name>
    <dbReference type="NCBI Taxonomy" id="1260050"/>
    <lineage>
        <taxon>Eukaryota</taxon>
        <taxon>Fungi</taxon>
        <taxon>Dikarya</taxon>
        <taxon>Ascomycota</taxon>
        <taxon>Pezizomycotina</taxon>
        <taxon>Sordariomycetes</taxon>
        <taxon>Sordariomycetidae</taxon>
        <taxon>Ophiostomatales</taxon>
        <taxon>Ophiostomataceae</taxon>
        <taxon>Sporothrix</taxon>
    </lineage>
</organism>
<feature type="transmembrane region" description="Helical" evidence="6">
    <location>
        <begin position="307"/>
        <end position="325"/>
    </location>
</feature>
<keyword evidence="5 6" id="KW-0472">Membrane</keyword>
<dbReference type="InterPro" id="IPR001248">
    <property type="entry name" value="Pur-cyt_permease"/>
</dbReference>
<comment type="similarity">
    <text evidence="2">Belongs to the purine-cytosine permease (2.A.39) family.</text>
</comment>
<evidence type="ECO:0000256" key="6">
    <source>
        <dbReference type="SAM" id="Phobius"/>
    </source>
</evidence>
<feature type="transmembrane region" description="Helical" evidence="6">
    <location>
        <begin position="214"/>
        <end position="239"/>
    </location>
</feature>
<feature type="transmembrane region" description="Helical" evidence="6">
    <location>
        <begin position="65"/>
        <end position="86"/>
    </location>
</feature>
<comment type="subcellular location">
    <subcellularLocation>
        <location evidence="1">Membrane</location>
        <topology evidence="1">Multi-pass membrane protein</topology>
    </subcellularLocation>
</comment>
<dbReference type="InterPro" id="IPR045225">
    <property type="entry name" value="Uracil/uridine/allantoin_perm"/>
</dbReference>
<sequence>MGFLPSKATVKARCTSLSAWELPREPSTVAPEHVWSNRDMDPVVSLGSWQTGGSMLSADLSWREAIPAVVVGAFCTSIPMVLNGAIGADLHVPFSVIVRASFGYYLGYLPLSRGHLAVLPLFLIPPQKLRPLFLAKLVITPTAALATMAWCVHKAGGAGPVFSQPAALTGSAKAWQFLSSMSSVSGCLATLACNIPDFSRYARTNRGQYVQLPFIPTVYTLGMLLAPIAGIMAADYWVVKCRHVDVPALYDPHGRYRYRGGVNWRALLTLLLAIGPCMPGLIYAVGSTSGTHIVISDGAKHLYKFDWLYGFVVSIVAYTALSKVFPASDALVAATVRTREESDELAAEKVLHGDATTTGSQTGSAVDESVEGEKAARLDIKAI</sequence>
<feature type="transmembrane region" description="Helical" evidence="6">
    <location>
        <begin position="266"/>
        <end position="286"/>
    </location>
</feature>
<dbReference type="Proteomes" id="UP001642405">
    <property type="component" value="Unassembled WGS sequence"/>
</dbReference>
<dbReference type="EMBL" id="CAWUHB010000102">
    <property type="protein sequence ID" value="CAK7235703.1"/>
    <property type="molecule type" value="Genomic_DNA"/>
</dbReference>
<name>A0ABP0CUJ8_9PEZI</name>
<proteinExistence type="inferred from homology"/>